<comment type="subcellular location">
    <subcellularLocation>
        <location evidence="1">Membrane</location>
        <topology evidence="1">Multi-pass membrane protein</topology>
    </subcellularLocation>
</comment>
<feature type="transmembrane region" description="Helical" evidence="7">
    <location>
        <begin position="260"/>
        <end position="280"/>
    </location>
</feature>
<feature type="transmembrane region" description="Helical" evidence="7">
    <location>
        <begin position="48"/>
        <end position="70"/>
    </location>
</feature>
<evidence type="ECO:0000256" key="4">
    <source>
        <dbReference type="ARBA" id="ARBA00022989"/>
    </source>
</evidence>
<protein>
    <submittedName>
        <fullName evidence="8">Uncharacterized protein</fullName>
    </submittedName>
</protein>
<feature type="transmembrane region" description="Helical" evidence="7">
    <location>
        <begin position="406"/>
        <end position="432"/>
    </location>
</feature>
<sequence>MAVERSPSSRAPGGALLVAADNEEAKKYEESRLAQMGYKQVLHRGFRWFTNVAVTVSSMSVLLSITGSFATGLAYGGPVVCLWGWFLVSFFSLCVALGMAELASAYPTSGGMYYWAFQLLPPSVGPLVCWVTDATIPPRPHGNDCTPGPALFLPCAPVPRHTPGWLNLLGQFASLASTHYFMAYIISTIALLATGTATPPADEQVDENGDLLDYADMPAGPGWVPKSGKVFFGIYTACLFTTAVINSLRFEHVGFITEIGAWWTIIGVTIVIIAIPCITVEHATTEWVFRKFEGELASSWGIPNAFYTFILGLLLPAYSFTGYDGPAHMSEESTNASMAAPWGILLGVVFMIFVGWAWVLSLLFCVTDYLQVLGEGDVPSEAGGDAVAQIFWNAFKQRTGSGTGGIIMLMIPLGGIYFCAHSTLTYVSRILFAYSRDKAVPLAWLWIKYNKTVKGPLIAVWGTAFAAWLLGLPMLGSEQAFTAIISLSTIALNIAYVVPTTLRIMPWGAARFKPGPFHLGWWAYPIGVLATGWVIFIVVVFSLPTEYPTNSQNLNYAGVTLLATFALSLIWYYFPFYGAYKWFKGPVSTMGDFSDDDAPGSNSNGSVAEGDLAKPDPAAADAATVRV</sequence>
<keyword evidence="2" id="KW-0813">Transport</keyword>
<evidence type="ECO:0000313" key="8">
    <source>
        <dbReference type="EMBL" id="PNW87089.1"/>
    </source>
</evidence>
<accession>A0A2K3E2R7</accession>
<feature type="region of interest" description="Disordered" evidence="6">
    <location>
        <begin position="594"/>
        <end position="627"/>
    </location>
</feature>
<dbReference type="FunCoup" id="A0A2K3E2R7">
    <property type="interactions" value="80"/>
</dbReference>
<keyword evidence="9" id="KW-1185">Reference proteome</keyword>
<gene>
    <name evidence="8" type="ORF">CHLRE_02g108550v5</name>
</gene>
<dbReference type="PaxDb" id="3055-EDP07419"/>
<feature type="transmembrane region" description="Helical" evidence="7">
    <location>
        <begin position="554"/>
        <end position="574"/>
    </location>
</feature>
<evidence type="ECO:0000256" key="6">
    <source>
        <dbReference type="SAM" id="MobiDB-lite"/>
    </source>
</evidence>
<feature type="transmembrane region" description="Helical" evidence="7">
    <location>
        <begin position="342"/>
        <end position="364"/>
    </location>
</feature>
<dbReference type="KEGG" id="cre:CHLRE_02g108550v5"/>
<evidence type="ECO:0000256" key="2">
    <source>
        <dbReference type="ARBA" id="ARBA00022448"/>
    </source>
</evidence>
<dbReference type="InterPro" id="IPR004840">
    <property type="entry name" value="Amino_acid_permease_CS"/>
</dbReference>
<dbReference type="PANTHER" id="PTHR45649:SF26">
    <property type="entry name" value="OS04G0435100 PROTEIN"/>
    <property type="match status" value="1"/>
</dbReference>
<keyword evidence="5 7" id="KW-0472">Membrane</keyword>
<dbReference type="ExpressionAtlas" id="A0A2K3E2R7">
    <property type="expression patterns" value="baseline and differential"/>
</dbReference>
<evidence type="ECO:0000256" key="3">
    <source>
        <dbReference type="ARBA" id="ARBA00022692"/>
    </source>
</evidence>
<dbReference type="EMBL" id="CM008963">
    <property type="protein sequence ID" value="PNW87089.1"/>
    <property type="molecule type" value="Genomic_DNA"/>
</dbReference>
<feature type="transmembrane region" description="Helical" evidence="7">
    <location>
        <begin position="480"/>
        <end position="498"/>
    </location>
</feature>
<feature type="transmembrane region" description="Helical" evidence="7">
    <location>
        <begin position="230"/>
        <end position="248"/>
    </location>
</feature>
<dbReference type="PIRSF" id="PIRSF006060">
    <property type="entry name" value="AA_transporter"/>
    <property type="match status" value="1"/>
</dbReference>
<evidence type="ECO:0000256" key="5">
    <source>
        <dbReference type="ARBA" id="ARBA00023136"/>
    </source>
</evidence>
<dbReference type="AlphaFoldDB" id="A0A2K3E2R7"/>
<feature type="transmembrane region" description="Helical" evidence="7">
    <location>
        <begin position="453"/>
        <end position="474"/>
    </location>
</feature>
<dbReference type="Gene3D" id="1.20.1740.10">
    <property type="entry name" value="Amino acid/polyamine transporter I"/>
    <property type="match status" value="2"/>
</dbReference>
<dbReference type="OrthoDB" id="3257095at2759"/>
<evidence type="ECO:0000313" key="9">
    <source>
        <dbReference type="Proteomes" id="UP000006906"/>
    </source>
</evidence>
<dbReference type="GO" id="GO:0016020">
    <property type="term" value="C:membrane"/>
    <property type="evidence" value="ECO:0007669"/>
    <property type="project" value="UniProtKB-SubCell"/>
</dbReference>
<dbReference type="Pfam" id="PF13520">
    <property type="entry name" value="AA_permease_2"/>
    <property type="match status" value="2"/>
</dbReference>
<feature type="transmembrane region" description="Helical" evidence="7">
    <location>
        <begin position="82"/>
        <end position="103"/>
    </location>
</feature>
<proteinExistence type="predicted"/>
<dbReference type="RefSeq" id="XP_001699723.2">
    <property type="nucleotide sequence ID" value="XM_001699671.2"/>
</dbReference>
<feature type="compositionally biased region" description="Low complexity" evidence="6">
    <location>
        <begin position="615"/>
        <end position="627"/>
    </location>
</feature>
<dbReference type="InParanoid" id="A0A2K3E2R7"/>
<dbReference type="GO" id="GO:0015185">
    <property type="term" value="F:gamma-aminobutyric acid transmembrane transporter activity"/>
    <property type="evidence" value="ECO:0000318"/>
    <property type="project" value="GO_Central"/>
</dbReference>
<evidence type="ECO:0000256" key="1">
    <source>
        <dbReference type="ARBA" id="ARBA00004141"/>
    </source>
</evidence>
<dbReference type="PANTHER" id="PTHR45649">
    <property type="entry name" value="AMINO-ACID PERMEASE BAT1"/>
    <property type="match status" value="1"/>
</dbReference>
<keyword evidence="3 7" id="KW-0812">Transmembrane</keyword>
<keyword evidence="4 7" id="KW-1133">Transmembrane helix</keyword>
<dbReference type="PROSITE" id="PS00218">
    <property type="entry name" value="AMINO_ACID_PERMEASE_1"/>
    <property type="match status" value="1"/>
</dbReference>
<dbReference type="GeneID" id="5725274"/>
<dbReference type="STRING" id="3055.A0A2K3E2R7"/>
<name>A0A2K3E2R7_CHLRE</name>
<organism evidence="8 9">
    <name type="scientific">Chlamydomonas reinhardtii</name>
    <name type="common">Chlamydomonas smithii</name>
    <dbReference type="NCBI Taxonomy" id="3055"/>
    <lineage>
        <taxon>Eukaryota</taxon>
        <taxon>Viridiplantae</taxon>
        <taxon>Chlorophyta</taxon>
        <taxon>core chlorophytes</taxon>
        <taxon>Chlorophyceae</taxon>
        <taxon>CS clade</taxon>
        <taxon>Chlamydomonadales</taxon>
        <taxon>Chlamydomonadaceae</taxon>
        <taxon>Chlamydomonas</taxon>
    </lineage>
</organism>
<reference evidence="8 9" key="1">
    <citation type="journal article" date="2007" name="Science">
        <title>The Chlamydomonas genome reveals the evolution of key animal and plant functions.</title>
        <authorList>
            <person name="Merchant S.S."/>
            <person name="Prochnik S.E."/>
            <person name="Vallon O."/>
            <person name="Harris E.H."/>
            <person name="Karpowicz S.J."/>
            <person name="Witman G.B."/>
            <person name="Terry A."/>
            <person name="Salamov A."/>
            <person name="Fritz-Laylin L.K."/>
            <person name="Marechal-Drouard L."/>
            <person name="Marshall W.F."/>
            <person name="Qu L.H."/>
            <person name="Nelson D.R."/>
            <person name="Sanderfoot A.A."/>
            <person name="Spalding M.H."/>
            <person name="Kapitonov V.V."/>
            <person name="Ren Q."/>
            <person name="Ferris P."/>
            <person name="Lindquist E."/>
            <person name="Shapiro H."/>
            <person name="Lucas S.M."/>
            <person name="Grimwood J."/>
            <person name="Schmutz J."/>
            <person name="Cardol P."/>
            <person name="Cerutti H."/>
            <person name="Chanfreau G."/>
            <person name="Chen C.L."/>
            <person name="Cognat V."/>
            <person name="Croft M.T."/>
            <person name="Dent R."/>
            <person name="Dutcher S."/>
            <person name="Fernandez E."/>
            <person name="Fukuzawa H."/>
            <person name="Gonzalez-Ballester D."/>
            <person name="Gonzalez-Halphen D."/>
            <person name="Hallmann A."/>
            <person name="Hanikenne M."/>
            <person name="Hippler M."/>
            <person name="Inwood W."/>
            <person name="Jabbari K."/>
            <person name="Kalanon M."/>
            <person name="Kuras R."/>
            <person name="Lefebvre P.A."/>
            <person name="Lemaire S.D."/>
            <person name="Lobanov A.V."/>
            <person name="Lohr M."/>
            <person name="Manuell A."/>
            <person name="Meier I."/>
            <person name="Mets L."/>
            <person name="Mittag M."/>
            <person name="Mittelmeier T."/>
            <person name="Moroney J.V."/>
            <person name="Moseley J."/>
            <person name="Napoli C."/>
            <person name="Nedelcu A.M."/>
            <person name="Niyogi K."/>
            <person name="Novoselov S.V."/>
            <person name="Paulsen I.T."/>
            <person name="Pazour G."/>
            <person name="Purton S."/>
            <person name="Ral J.P."/>
            <person name="Riano-Pachon D.M."/>
            <person name="Riekhof W."/>
            <person name="Rymarquis L."/>
            <person name="Schroda M."/>
            <person name="Stern D."/>
            <person name="Umen J."/>
            <person name="Willows R."/>
            <person name="Wilson N."/>
            <person name="Zimmer S.L."/>
            <person name="Allmer J."/>
            <person name="Balk J."/>
            <person name="Bisova K."/>
            <person name="Chen C.J."/>
            <person name="Elias M."/>
            <person name="Gendler K."/>
            <person name="Hauser C."/>
            <person name="Lamb M.R."/>
            <person name="Ledford H."/>
            <person name="Long J.C."/>
            <person name="Minagawa J."/>
            <person name="Page M.D."/>
            <person name="Pan J."/>
            <person name="Pootakham W."/>
            <person name="Roje S."/>
            <person name="Rose A."/>
            <person name="Stahlberg E."/>
            <person name="Terauchi A.M."/>
            <person name="Yang P."/>
            <person name="Ball S."/>
            <person name="Bowler C."/>
            <person name="Dieckmann C.L."/>
            <person name="Gladyshev V.N."/>
            <person name="Green P."/>
            <person name="Jorgensen R."/>
            <person name="Mayfield S."/>
            <person name="Mueller-Roeber B."/>
            <person name="Rajamani S."/>
            <person name="Sayre R.T."/>
            <person name="Brokstein P."/>
            <person name="Dubchak I."/>
            <person name="Goodstein D."/>
            <person name="Hornick L."/>
            <person name="Huang Y.W."/>
            <person name="Jhaveri J."/>
            <person name="Luo Y."/>
            <person name="Martinez D."/>
            <person name="Ngau W.C."/>
            <person name="Otillar B."/>
            <person name="Poliakov A."/>
            <person name="Porter A."/>
            <person name="Szajkowski L."/>
            <person name="Werner G."/>
            <person name="Zhou K."/>
            <person name="Grigoriev I.V."/>
            <person name="Rokhsar D.S."/>
            <person name="Grossman A.R."/>
        </authorList>
    </citation>
    <scope>NUCLEOTIDE SEQUENCE [LARGE SCALE GENOMIC DNA]</scope>
    <source>
        <strain evidence="9">CC-503</strain>
    </source>
</reference>
<evidence type="ECO:0000256" key="7">
    <source>
        <dbReference type="SAM" id="Phobius"/>
    </source>
</evidence>
<dbReference type="Gramene" id="PNW87089">
    <property type="protein sequence ID" value="PNW87089"/>
    <property type="gene ID" value="CHLRE_02g108550v5"/>
</dbReference>
<dbReference type="GO" id="GO:0015812">
    <property type="term" value="P:gamma-aminobutyric acid transport"/>
    <property type="evidence" value="ECO:0000318"/>
    <property type="project" value="GO_Central"/>
</dbReference>
<feature type="transmembrane region" description="Helical" evidence="7">
    <location>
        <begin position="519"/>
        <end position="542"/>
    </location>
</feature>
<dbReference type="Proteomes" id="UP000006906">
    <property type="component" value="Chromosome 2"/>
</dbReference>
<feature type="transmembrane region" description="Helical" evidence="7">
    <location>
        <begin position="300"/>
        <end position="321"/>
    </location>
</feature>
<dbReference type="InterPro" id="IPR002293">
    <property type="entry name" value="AA/rel_permease1"/>
</dbReference>